<feature type="region of interest" description="Disordered" evidence="1">
    <location>
        <begin position="90"/>
        <end position="117"/>
    </location>
</feature>
<organism evidence="2 3">
    <name type="scientific">Brevibacterium aurantiacum</name>
    <dbReference type="NCBI Taxonomy" id="273384"/>
    <lineage>
        <taxon>Bacteria</taxon>
        <taxon>Bacillati</taxon>
        <taxon>Actinomycetota</taxon>
        <taxon>Actinomycetes</taxon>
        <taxon>Micrococcales</taxon>
        <taxon>Brevibacteriaceae</taxon>
        <taxon>Brevibacterium</taxon>
    </lineage>
</organism>
<protein>
    <submittedName>
        <fullName evidence="2">Uncharacterized protein</fullName>
    </submittedName>
</protein>
<gene>
    <name evidence="2" type="ORF">BLSMQ_0509</name>
</gene>
<name>A0A1D7VZQ9_BREAU</name>
<evidence type="ECO:0000313" key="2">
    <source>
        <dbReference type="EMBL" id="AOP52223.1"/>
    </source>
</evidence>
<sequence length="117" mass="13187">MYTMLNNQESSKYDLYLPGKLVAALHYKLEAEESEIMLIYCEAIETEEAAHHCTELMRLALEDVKSRRLKLTVTCPIALKFMEMGKTCHSSPAVPSRMVHDDQVSSAAGQSQLNVPR</sequence>
<dbReference type="RefSeq" id="WP_069599395.1">
    <property type="nucleotide sequence ID" value="NZ_CP017150.1"/>
</dbReference>
<evidence type="ECO:0000313" key="3">
    <source>
        <dbReference type="Proteomes" id="UP000094793"/>
    </source>
</evidence>
<dbReference type="OrthoDB" id="4804165at2"/>
<accession>A0A1D7VZQ9</accession>
<dbReference type="EMBL" id="CP017150">
    <property type="protein sequence ID" value="AOP52223.1"/>
    <property type="molecule type" value="Genomic_DNA"/>
</dbReference>
<evidence type="ECO:0000256" key="1">
    <source>
        <dbReference type="SAM" id="MobiDB-lite"/>
    </source>
</evidence>
<dbReference type="AlphaFoldDB" id="A0A1D7VZQ9"/>
<reference evidence="3" key="1">
    <citation type="submission" date="2016-09" db="EMBL/GenBank/DDBJ databases">
        <title>Complete Genome Sequence of Brevibacterium linens SMQ-1335.</title>
        <authorList>
            <person name="de Melo A.G."/>
            <person name="Labrie S.J."/>
            <person name="Dumaresq J."/>
            <person name="Roberts R.J."/>
            <person name="Tremblay D.M."/>
            <person name="Moineau S."/>
        </authorList>
    </citation>
    <scope>NUCLEOTIDE SEQUENCE [LARGE SCALE GENOMIC DNA]</scope>
    <source>
        <strain evidence="3">SMQ-1335</strain>
    </source>
</reference>
<dbReference type="KEGG" id="blin:BLSMQ_0509"/>
<dbReference type="Gene3D" id="3.40.630.30">
    <property type="match status" value="1"/>
</dbReference>
<proteinExistence type="predicted"/>
<feature type="compositionally biased region" description="Polar residues" evidence="1">
    <location>
        <begin position="104"/>
        <end position="117"/>
    </location>
</feature>
<dbReference type="Proteomes" id="UP000094793">
    <property type="component" value="Chromosome"/>
</dbReference>